<sequence length="117" mass="13453">MSSVIRDLWGKYPSFLKLRGHKTLLDLIGDLPNSGKGRRVSPTLWHQRGKKMSWYEIDRVEMDLATNKAQVFGTKFINGVGADKIAPIGIAFTENWRFHYFSEEIKTIEKKLGIEKV</sequence>
<evidence type="ECO:0000313" key="2">
    <source>
        <dbReference type="Proteomes" id="UP000007241"/>
    </source>
</evidence>
<accession>F4P1V4</accession>
<dbReference type="GO" id="GO:0005739">
    <property type="term" value="C:mitochondrion"/>
    <property type="evidence" value="ECO:0007669"/>
    <property type="project" value="InterPro"/>
</dbReference>
<dbReference type="OMA" id="NGYDDSH"/>
<dbReference type="HOGENOM" id="CLU_2084408_0_0_1"/>
<proteinExistence type="predicted"/>
<reference evidence="1 2" key="1">
    <citation type="submission" date="2009-12" db="EMBL/GenBank/DDBJ databases">
        <title>The draft genome of Batrachochytrium dendrobatidis.</title>
        <authorList>
            <consortium name="US DOE Joint Genome Institute (JGI-PGF)"/>
            <person name="Kuo A."/>
            <person name="Salamov A."/>
            <person name="Schmutz J."/>
            <person name="Lucas S."/>
            <person name="Pitluck S."/>
            <person name="Rosenblum E."/>
            <person name="Stajich J."/>
            <person name="Eisen M."/>
            <person name="Grigoriev I.V."/>
        </authorList>
    </citation>
    <scope>NUCLEOTIDE SEQUENCE [LARGE SCALE GENOMIC DNA]</scope>
    <source>
        <strain evidence="2">JAM81 / FGSC 10211</strain>
    </source>
</reference>
<gene>
    <name evidence="1" type="ORF">BATDEDRAFT_88075</name>
</gene>
<dbReference type="Pfam" id="PF16053">
    <property type="entry name" value="MRP-S34"/>
    <property type="match status" value="1"/>
</dbReference>
<evidence type="ECO:0000313" key="1">
    <source>
        <dbReference type="EMBL" id="EGF80748.1"/>
    </source>
</evidence>
<dbReference type="AlphaFoldDB" id="F4P1V4"/>
<name>F4P1V4_BATDJ</name>
<dbReference type="InParanoid" id="F4P1V4"/>
<dbReference type="OrthoDB" id="16434at2759"/>
<protein>
    <submittedName>
        <fullName evidence="1">Expressed protein</fullName>
    </submittedName>
</protein>
<dbReference type="Proteomes" id="UP000007241">
    <property type="component" value="Unassembled WGS sequence"/>
</dbReference>
<dbReference type="RefSeq" id="XP_006678678.1">
    <property type="nucleotide sequence ID" value="XM_006678615.1"/>
</dbReference>
<keyword evidence="2" id="KW-1185">Reference proteome</keyword>
<dbReference type="InterPro" id="IPR032053">
    <property type="entry name" value="Ribosomal_mS34"/>
</dbReference>
<organism evidence="1 2">
    <name type="scientific">Batrachochytrium dendrobatidis (strain JAM81 / FGSC 10211)</name>
    <name type="common">Frog chytrid fungus</name>
    <dbReference type="NCBI Taxonomy" id="684364"/>
    <lineage>
        <taxon>Eukaryota</taxon>
        <taxon>Fungi</taxon>
        <taxon>Fungi incertae sedis</taxon>
        <taxon>Chytridiomycota</taxon>
        <taxon>Chytridiomycota incertae sedis</taxon>
        <taxon>Chytridiomycetes</taxon>
        <taxon>Rhizophydiales</taxon>
        <taxon>Rhizophydiales incertae sedis</taxon>
        <taxon>Batrachochytrium</taxon>
    </lineage>
</organism>
<dbReference type="STRING" id="684364.F4P1V4"/>
<dbReference type="GO" id="GO:0003735">
    <property type="term" value="F:structural constituent of ribosome"/>
    <property type="evidence" value="ECO:0007669"/>
    <property type="project" value="InterPro"/>
</dbReference>
<dbReference type="EMBL" id="GL882883">
    <property type="protein sequence ID" value="EGF80748.1"/>
    <property type="molecule type" value="Genomic_DNA"/>
</dbReference>
<dbReference type="GeneID" id="18243016"/>